<keyword evidence="3" id="KW-1185">Reference proteome</keyword>
<feature type="compositionally biased region" description="Polar residues" evidence="1">
    <location>
        <begin position="1"/>
        <end position="17"/>
    </location>
</feature>
<gene>
    <name evidence="2" type="ORF">E2C01_032238</name>
</gene>
<dbReference type="AlphaFoldDB" id="A0A5B7F028"/>
<evidence type="ECO:0000313" key="3">
    <source>
        <dbReference type="Proteomes" id="UP000324222"/>
    </source>
</evidence>
<reference evidence="2 3" key="1">
    <citation type="submission" date="2019-05" db="EMBL/GenBank/DDBJ databases">
        <title>Another draft genome of Portunus trituberculatus and its Hox gene families provides insights of decapod evolution.</title>
        <authorList>
            <person name="Jeong J.-H."/>
            <person name="Song I."/>
            <person name="Kim S."/>
            <person name="Choi T."/>
            <person name="Kim D."/>
            <person name="Ryu S."/>
            <person name="Kim W."/>
        </authorList>
    </citation>
    <scope>NUCLEOTIDE SEQUENCE [LARGE SCALE GENOMIC DNA]</scope>
    <source>
        <tissue evidence="2">Muscle</tissue>
    </source>
</reference>
<sequence length="71" mass="7994">MTTAITTNSKGQQSASNDKTDNHCHFHRLTRTTDCHVWPALLYIRSRSTAHICYLAVDASSPRTEIPRPVL</sequence>
<dbReference type="EMBL" id="VSRR010004153">
    <property type="protein sequence ID" value="MPC38726.1"/>
    <property type="molecule type" value="Genomic_DNA"/>
</dbReference>
<dbReference type="Proteomes" id="UP000324222">
    <property type="component" value="Unassembled WGS sequence"/>
</dbReference>
<feature type="region of interest" description="Disordered" evidence="1">
    <location>
        <begin position="1"/>
        <end position="22"/>
    </location>
</feature>
<proteinExistence type="predicted"/>
<organism evidence="2 3">
    <name type="scientific">Portunus trituberculatus</name>
    <name type="common">Swimming crab</name>
    <name type="synonym">Neptunus trituberculatus</name>
    <dbReference type="NCBI Taxonomy" id="210409"/>
    <lineage>
        <taxon>Eukaryota</taxon>
        <taxon>Metazoa</taxon>
        <taxon>Ecdysozoa</taxon>
        <taxon>Arthropoda</taxon>
        <taxon>Crustacea</taxon>
        <taxon>Multicrustacea</taxon>
        <taxon>Malacostraca</taxon>
        <taxon>Eumalacostraca</taxon>
        <taxon>Eucarida</taxon>
        <taxon>Decapoda</taxon>
        <taxon>Pleocyemata</taxon>
        <taxon>Brachyura</taxon>
        <taxon>Eubrachyura</taxon>
        <taxon>Portunoidea</taxon>
        <taxon>Portunidae</taxon>
        <taxon>Portuninae</taxon>
        <taxon>Portunus</taxon>
    </lineage>
</organism>
<accession>A0A5B7F028</accession>
<comment type="caution">
    <text evidence="2">The sequence shown here is derived from an EMBL/GenBank/DDBJ whole genome shotgun (WGS) entry which is preliminary data.</text>
</comment>
<name>A0A5B7F028_PORTR</name>
<evidence type="ECO:0000313" key="2">
    <source>
        <dbReference type="EMBL" id="MPC38726.1"/>
    </source>
</evidence>
<protein>
    <submittedName>
        <fullName evidence="2">Uncharacterized protein</fullName>
    </submittedName>
</protein>
<evidence type="ECO:0000256" key="1">
    <source>
        <dbReference type="SAM" id="MobiDB-lite"/>
    </source>
</evidence>